<dbReference type="Proteomes" id="UP000037511">
    <property type="component" value="Unassembled WGS sequence"/>
</dbReference>
<gene>
    <name evidence="4" type="ORF">AFM18_05720</name>
</gene>
<feature type="domain" description="Leucine-binding protein" evidence="3">
    <location>
        <begin position="26"/>
        <end position="364"/>
    </location>
</feature>
<keyword evidence="2" id="KW-0732">Signal</keyword>
<dbReference type="CDD" id="cd06327">
    <property type="entry name" value="PBP1_SBP-like"/>
    <property type="match status" value="1"/>
</dbReference>
<protein>
    <submittedName>
        <fullName evidence="4">ABC transporter permease</fullName>
    </submittedName>
</protein>
<evidence type="ECO:0000313" key="5">
    <source>
        <dbReference type="Proteomes" id="UP000037511"/>
    </source>
</evidence>
<proteinExistence type="inferred from homology"/>
<evidence type="ECO:0000259" key="3">
    <source>
        <dbReference type="Pfam" id="PF13458"/>
    </source>
</evidence>
<dbReference type="PANTHER" id="PTHR30483">
    <property type="entry name" value="LEUCINE-SPECIFIC-BINDING PROTEIN"/>
    <property type="match status" value="1"/>
</dbReference>
<reference evidence="4 5" key="1">
    <citation type="submission" date="2015-07" db="EMBL/GenBank/DDBJ databases">
        <title>Draft genome of Achromobacter spanius.</title>
        <authorList>
            <person name="Wang X."/>
        </authorList>
    </citation>
    <scope>NUCLEOTIDE SEQUENCE [LARGE SCALE GENOMIC DNA]</scope>
    <source>
        <strain evidence="4 5">CGMCC9173</strain>
    </source>
</reference>
<dbReference type="SUPFAM" id="SSF53822">
    <property type="entry name" value="Periplasmic binding protein-like I"/>
    <property type="match status" value="1"/>
</dbReference>
<dbReference type="Pfam" id="PF13458">
    <property type="entry name" value="Peripla_BP_6"/>
    <property type="match status" value="1"/>
</dbReference>
<evidence type="ECO:0000256" key="1">
    <source>
        <dbReference type="ARBA" id="ARBA00010062"/>
    </source>
</evidence>
<dbReference type="InterPro" id="IPR028081">
    <property type="entry name" value="Leu-bd"/>
</dbReference>
<dbReference type="PANTHER" id="PTHR30483:SF6">
    <property type="entry name" value="PERIPLASMIC BINDING PROTEIN OF ABC TRANSPORTER FOR NATURAL AMINO ACIDS"/>
    <property type="match status" value="1"/>
</dbReference>
<evidence type="ECO:0000313" key="4">
    <source>
        <dbReference type="EMBL" id="KNE28700.1"/>
    </source>
</evidence>
<organism evidence="4 5">
    <name type="scientific">Achromobacter spanius</name>
    <dbReference type="NCBI Taxonomy" id="217203"/>
    <lineage>
        <taxon>Bacteria</taxon>
        <taxon>Pseudomonadati</taxon>
        <taxon>Pseudomonadota</taxon>
        <taxon>Betaproteobacteria</taxon>
        <taxon>Burkholderiales</taxon>
        <taxon>Alcaligenaceae</taxon>
        <taxon>Achromobacter</taxon>
    </lineage>
</organism>
<dbReference type="InterPro" id="IPR051010">
    <property type="entry name" value="BCAA_transport"/>
</dbReference>
<dbReference type="InterPro" id="IPR028082">
    <property type="entry name" value="Peripla_BP_I"/>
</dbReference>
<accession>A0AAW3I762</accession>
<sequence length="419" mass="44916">MNHYLRALLIAGAFTVPTAHAQSDKPIRIGVLTDLSAMNADLSGQGSVEAARMAVEDFGPTVLGRKIEVIAGDHQNKADVGSATARRWIDQENVKAIVDVPTSSVALAVQEITRTANIAFLASTAGSSDLTGKACSPSTAQWTYDTYALANGTGRALTESGMKKWYFLTADYAFGHALQADTENAVKKAGGQTLGSVKHPRASNDFSSFLLQAQASKAEIVALANSSGDTTMAIKQANEFGLIQGGQKLAGLLMFITDVDGVGLEQAQGLVLTSGFYWDMDERTRAWSKRYAERMKGRVPTMAQAGVYSAVLTFLNGVKESGKLEGDAVMKQIRGMKIDDMFARNAYLREDGRLVHDMYLVEVKKPSESKARWDYFKILRTIPGDNAFRPLDQGGCPLVASKSVASKPVASASAPTASK</sequence>
<dbReference type="AlphaFoldDB" id="A0AAW3I762"/>
<dbReference type="RefSeq" id="WP_050445825.1">
    <property type="nucleotide sequence ID" value="NZ_CP034689.1"/>
</dbReference>
<comment type="similarity">
    <text evidence="1">Belongs to the leucine-binding protein family.</text>
</comment>
<evidence type="ECO:0000256" key="2">
    <source>
        <dbReference type="ARBA" id="ARBA00022729"/>
    </source>
</evidence>
<dbReference type="EMBL" id="LGVG01000005">
    <property type="protein sequence ID" value="KNE28700.1"/>
    <property type="molecule type" value="Genomic_DNA"/>
</dbReference>
<comment type="caution">
    <text evidence="4">The sequence shown here is derived from an EMBL/GenBank/DDBJ whole genome shotgun (WGS) entry which is preliminary data.</text>
</comment>
<name>A0AAW3I762_9BURK</name>
<dbReference type="Gene3D" id="3.40.50.2300">
    <property type="match status" value="2"/>
</dbReference>